<keyword evidence="4" id="KW-1185">Reference proteome</keyword>
<comment type="caution">
    <text evidence="3">The sequence shown here is derived from an EMBL/GenBank/DDBJ whole genome shotgun (WGS) entry which is preliminary data.</text>
</comment>
<dbReference type="AlphaFoldDB" id="A0A396RVY5"/>
<keyword evidence="3" id="KW-0695">RNA-directed DNA polymerase</keyword>
<dbReference type="PROSITE" id="PS50878">
    <property type="entry name" value="RT_POL"/>
    <property type="match status" value="1"/>
</dbReference>
<dbReference type="NCBIfam" id="TIGR04416">
    <property type="entry name" value="group_II_RT_mat"/>
    <property type="match status" value="1"/>
</dbReference>
<evidence type="ECO:0000313" key="3">
    <source>
        <dbReference type="EMBL" id="RHW20376.1"/>
    </source>
</evidence>
<dbReference type="CDD" id="cd01651">
    <property type="entry name" value="RT_G2_intron"/>
    <property type="match status" value="1"/>
</dbReference>
<dbReference type="GO" id="GO:0004519">
    <property type="term" value="F:endonuclease activity"/>
    <property type="evidence" value="ECO:0007669"/>
    <property type="project" value="InterPro"/>
</dbReference>
<dbReference type="InterPro" id="IPR025960">
    <property type="entry name" value="RVT_N"/>
</dbReference>
<dbReference type="Pfam" id="PF13655">
    <property type="entry name" value="RVT_N"/>
    <property type="match status" value="1"/>
</dbReference>
<dbReference type="InterPro" id="IPR003615">
    <property type="entry name" value="HNH_nuc"/>
</dbReference>
<dbReference type="Pfam" id="PF01844">
    <property type="entry name" value="HNH"/>
    <property type="match status" value="1"/>
</dbReference>
<dbReference type="PANTHER" id="PTHR34047:SF10">
    <property type="entry name" value="GROUP II INTRON-ASSOCIATED OPEN READING FRAME"/>
    <property type="match status" value="1"/>
</dbReference>
<dbReference type="Pfam" id="PF00078">
    <property type="entry name" value="RVT_1"/>
    <property type="match status" value="1"/>
</dbReference>
<dbReference type="Pfam" id="PF08388">
    <property type="entry name" value="GIIM"/>
    <property type="match status" value="1"/>
</dbReference>
<comment type="similarity">
    <text evidence="1">Belongs to the bacterial reverse transcriptase family.</text>
</comment>
<dbReference type="PANTHER" id="PTHR34047">
    <property type="entry name" value="NUCLEAR INTRON MATURASE 1, MITOCHONDRIAL-RELATED"/>
    <property type="match status" value="1"/>
</dbReference>
<dbReference type="Gene3D" id="1.10.30.50">
    <property type="match status" value="1"/>
</dbReference>
<dbReference type="OrthoDB" id="9793236at2"/>
<dbReference type="GO" id="GO:0003964">
    <property type="term" value="F:RNA-directed DNA polymerase activity"/>
    <property type="evidence" value="ECO:0007669"/>
    <property type="project" value="UniProtKB-KW"/>
</dbReference>
<dbReference type="InterPro" id="IPR000477">
    <property type="entry name" value="RT_dom"/>
</dbReference>
<dbReference type="Gene3D" id="3.30.70.270">
    <property type="match status" value="1"/>
</dbReference>
<dbReference type="GO" id="GO:0003676">
    <property type="term" value="F:nucleic acid binding"/>
    <property type="evidence" value="ECO:0007669"/>
    <property type="project" value="InterPro"/>
</dbReference>
<dbReference type="InterPro" id="IPR013597">
    <property type="entry name" value="Mat_intron_G2"/>
</dbReference>
<name>A0A396RVY5_9PSED</name>
<dbReference type="Proteomes" id="UP000265745">
    <property type="component" value="Unassembled WGS sequence"/>
</dbReference>
<evidence type="ECO:0000256" key="1">
    <source>
        <dbReference type="ARBA" id="ARBA00034120"/>
    </source>
</evidence>
<dbReference type="SMART" id="SM00507">
    <property type="entry name" value="HNHc"/>
    <property type="match status" value="1"/>
</dbReference>
<dbReference type="EMBL" id="QJSA01000012">
    <property type="protein sequence ID" value="RHW20376.1"/>
    <property type="molecule type" value="Genomic_DNA"/>
</dbReference>
<sequence>MDTLKRDVVSPQWHQWHSIEWSVVSARVRRLQARIAKAAKECDWRKVRQLQRLITKSTSAKALAVKRVAANRGHKTPGVDGQLWSTPEAKWAALRTLDSKGYKAKPLRRIHIPKANGGKRPLGIPTMRDRAMQALYLLALEPVSETTADLNSYGFRPHRSTQDAMMQCCNALSRPHSPQWIMEADIRGCFDNISHEWLLKNIPLDRKVLKQWLKAGFVDMRTLFPTEAGTPQGGIISPVLSNMALDGLEKMLKEHFPRRSKVNFVRYADDFIVTATKVEELEKAKHLTRQFLKERGLELSEQKTRLTHISEGFDFLGWTFRKFNSKWSMTPSKDSQKRIYAKVRDIVRKHRTSSQGVLIAALIPVLRGWGYYHKHVASSRIFSKLDHKIWQLLWRWAKRRHPSKGRRWIKNRYWSKIRGRDWVFNDGQFQLFLLSRIRLTRHLKIRAEANPYDPEFEEYFEGRVRRWMAEHAVTKTSRLWMAQLGKCPICTDRIDLQTKWDIHHKVWKVNGGGDEDANLALVHVNCHKQIHARGCTKWPPAWLKTQA</sequence>
<evidence type="ECO:0000313" key="4">
    <source>
        <dbReference type="Proteomes" id="UP000265745"/>
    </source>
</evidence>
<dbReference type="InterPro" id="IPR002711">
    <property type="entry name" value="HNH"/>
</dbReference>
<dbReference type="GO" id="GO:0008270">
    <property type="term" value="F:zinc ion binding"/>
    <property type="evidence" value="ECO:0007669"/>
    <property type="project" value="InterPro"/>
</dbReference>
<dbReference type="CDD" id="cd00085">
    <property type="entry name" value="HNHc"/>
    <property type="match status" value="1"/>
</dbReference>
<dbReference type="InterPro" id="IPR043502">
    <property type="entry name" value="DNA/RNA_pol_sf"/>
</dbReference>
<gene>
    <name evidence="3" type="primary">ltrA</name>
    <name evidence="3" type="ORF">C2846_13735</name>
</gene>
<dbReference type="RefSeq" id="WP_119701694.1">
    <property type="nucleotide sequence ID" value="NZ_QJSA01000012.1"/>
</dbReference>
<feature type="domain" description="Reverse transcriptase" evidence="2">
    <location>
        <begin position="93"/>
        <end position="320"/>
    </location>
</feature>
<protein>
    <submittedName>
        <fullName evidence="3">Group II intron reverse transcriptase/maturase</fullName>
    </submittedName>
</protein>
<dbReference type="InterPro" id="IPR051083">
    <property type="entry name" value="GrpII_Intron_Splice-Mob/Def"/>
</dbReference>
<proteinExistence type="inferred from homology"/>
<accession>A0A396RVY5</accession>
<dbReference type="InterPro" id="IPR043128">
    <property type="entry name" value="Rev_trsase/Diguanyl_cyclase"/>
</dbReference>
<dbReference type="SUPFAM" id="SSF56672">
    <property type="entry name" value="DNA/RNA polymerases"/>
    <property type="match status" value="1"/>
</dbReference>
<keyword evidence="3" id="KW-0548">Nucleotidyltransferase</keyword>
<organism evidence="3 4">
    <name type="scientific">Pseudomonas jilinensis</name>
    <dbReference type="NCBI Taxonomy" id="2078689"/>
    <lineage>
        <taxon>Bacteria</taxon>
        <taxon>Pseudomonadati</taxon>
        <taxon>Pseudomonadota</taxon>
        <taxon>Gammaproteobacteria</taxon>
        <taxon>Pseudomonadales</taxon>
        <taxon>Pseudomonadaceae</taxon>
        <taxon>Pseudomonas</taxon>
    </lineage>
</organism>
<reference evidence="3 4" key="1">
    <citation type="submission" date="2018-06" db="EMBL/GenBank/DDBJ databases">
        <title>Pseudomonas jilinensis sp. nov., isolated from the production water of Jilin Oilfield in China.</title>
        <authorList>
            <person name="Wang J."/>
        </authorList>
    </citation>
    <scope>NUCLEOTIDE SEQUENCE [LARGE SCALE GENOMIC DNA]</scope>
    <source>
        <strain evidence="3 4">JS15-10A1</strain>
    </source>
</reference>
<keyword evidence="3" id="KW-0808">Transferase</keyword>
<evidence type="ECO:0000259" key="2">
    <source>
        <dbReference type="PROSITE" id="PS50878"/>
    </source>
</evidence>
<dbReference type="InterPro" id="IPR030931">
    <property type="entry name" value="Group_II_RT_mat"/>
</dbReference>